<dbReference type="PROSITE" id="PS00108">
    <property type="entry name" value="PROTEIN_KINASE_ST"/>
    <property type="match status" value="1"/>
</dbReference>
<dbReference type="GO" id="GO:0004674">
    <property type="term" value="F:protein serine/threonine kinase activity"/>
    <property type="evidence" value="ECO:0007669"/>
    <property type="project" value="UniProtKB-EC"/>
</dbReference>
<dbReference type="SMART" id="SM00220">
    <property type="entry name" value="S_TKc"/>
    <property type="match status" value="1"/>
</dbReference>
<dbReference type="PROSITE" id="PS50011">
    <property type="entry name" value="PROTEIN_KINASE_DOM"/>
    <property type="match status" value="1"/>
</dbReference>
<dbReference type="PANTHER" id="PTHR24054:SF0">
    <property type="entry name" value="CASEIN KINASE II SUBUNIT ALPHA"/>
    <property type="match status" value="1"/>
</dbReference>
<evidence type="ECO:0000313" key="15">
    <source>
        <dbReference type="Proteomes" id="UP001345013"/>
    </source>
</evidence>
<keyword evidence="15" id="KW-1185">Reference proteome</keyword>
<keyword evidence="2 10" id="KW-0808">Transferase</keyword>
<keyword evidence="3 8" id="KW-0547">Nucleotide-binding</keyword>
<keyword evidence="5 8" id="KW-0067">ATP-binding</keyword>
<dbReference type="Pfam" id="PF00069">
    <property type="entry name" value="Pkinase"/>
    <property type="match status" value="1"/>
</dbReference>
<evidence type="ECO:0000256" key="2">
    <source>
        <dbReference type="ARBA" id="ARBA00022679"/>
    </source>
</evidence>
<dbReference type="InterPro" id="IPR017441">
    <property type="entry name" value="Protein_kinase_ATP_BS"/>
</dbReference>
<evidence type="ECO:0000256" key="7">
    <source>
        <dbReference type="ARBA" id="ARBA00048679"/>
    </source>
</evidence>
<keyword evidence="1 9" id="KW-0723">Serine/threonine-protein kinase</keyword>
<dbReference type="InterPro" id="IPR045216">
    <property type="entry name" value="CK2_alpha"/>
</dbReference>
<feature type="domain" description="Protein kinase" evidence="13">
    <location>
        <begin position="152"/>
        <end position="438"/>
    </location>
</feature>
<feature type="binding site" evidence="8">
    <location>
        <position position="181"/>
    </location>
    <ligand>
        <name>ATP</name>
        <dbReference type="ChEBI" id="CHEBI:30616"/>
    </ligand>
</feature>
<evidence type="ECO:0000256" key="3">
    <source>
        <dbReference type="ARBA" id="ARBA00022741"/>
    </source>
</evidence>
<evidence type="ECO:0000256" key="10">
    <source>
        <dbReference type="RuleBase" id="RU369118"/>
    </source>
</evidence>
<dbReference type="CDD" id="cd14132">
    <property type="entry name" value="STKc_CK2_alpha"/>
    <property type="match status" value="1"/>
</dbReference>
<dbReference type="InterPro" id="IPR008271">
    <property type="entry name" value="Ser/Thr_kinase_AS"/>
</dbReference>
<reference evidence="14 15" key="1">
    <citation type="submission" date="2023-08" db="EMBL/GenBank/DDBJ databases">
        <title>Black Yeasts Isolated from many extreme environments.</title>
        <authorList>
            <person name="Coleine C."/>
            <person name="Stajich J.E."/>
            <person name="Selbmann L."/>
        </authorList>
    </citation>
    <scope>NUCLEOTIDE SEQUENCE [LARGE SCALE GENOMIC DNA]</scope>
    <source>
        <strain evidence="14 15">CCFEE 5885</strain>
    </source>
</reference>
<keyword evidence="12" id="KW-1133">Transmembrane helix</keyword>
<name>A0ABR0K1A9_9EURO</name>
<comment type="catalytic activity">
    <reaction evidence="6 10">
        <text>L-threonyl-[protein] + ATP = O-phospho-L-threonyl-[protein] + ADP + H(+)</text>
        <dbReference type="Rhea" id="RHEA:46608"/>
        <dbReference type="Rhea" id="RHEA-COMP:11060"/>
        <dbReference type="Rhea" id="RHEA-COMP:11605"/>
        <dbReference type="ChEBI" id="CHEBI:15378"/>
        <dbReference type="ChEBI" id="CHEBI:30013"/>
        <dbReference type="ChEBI" id="CHEBI:30616"/>
        <dbReference type="ChEBI" id="CHEBI:61977"/>
        <dbReference type="ChEBI" id="CHEBI:456216"/>
        <dbReference type="EC" id="2.7.11.1"/>
    </reaction>
</comment>
<evidence type="ECO:0000256" key="12">
    <source>
        <dbReference type="SAM" id="Phobius"/>
    </source>
</evidence>
<dbReference type="PROSITE" id="PS00107">
    <property type="entry name" value="PROTEIN_KINASE_ATP"/>
    <property type="match status" value="1"/>
</dbReference>
<evidence type="ECO:0000256" key="1">
    <source>
        <dbReference type="ARBA" id="ARBA00022527"/>
    </source>
</evidence>
<evidence type="ECO:0000256" key="9">
    <source>
        <dbReference type="RuleBase" id="RU000304"/>
    </source>
</evidence>
<dbReference type="Proteomes" id="UP001345013">
    <property type="component" value="Unassembled WGS sequence"/>
</dbReference>
<dbReference type="Gene3D" id="3.30.200.20">
    <property type="entry name" value="Phosphorylase Kinase, domain 1"/>
    <property type="match status" value="1"/>
</dbReference>
<evidence type="ECO:0000256" key="11">
    <source>
        <dbReference type="SAM" id="MobiDB-lite"/>
    </source>
</evidence>
<proteinExistence type="inferred from homology"/>
<keyword evidence="12" id="KW-0472">Membrane</keyword>
<evidence type="ECO:0000259" key="13">
    <source>
        <dbReference type="PROSITE" id="PS50011"/>
    </source>
</evidence>
<comment type="catalytic activity">
    <reaction evidence="7 10">
        <text>L-seryl-[protein] + ATP = O-phospho-L-seryl-[protein] + ADP + H(+)</text>
        <dbReference type="Rhea" id="RHEA:17989"/>
        <dbReference type="Rhea" id="RHEA-COMP:9863"/>
        <dbReference type="Rhea" id="RHEA-COMP:11604"/>
        <dbReference type="ChEBI" id="CHEBI:15378"/>
        <dbReference type="ChEBI" id="CHEBI:29999"/>
        <dbReference type="ChEBI" id="CHEBI:30616"/>
        <dbReference type="ChEBI" id="CHEBI:83421"/>
        <dbReference type="ChEBI" id="CHEBI:456216"/>
        <dbReference type="EC" id="2.7.11.1"/>
    </reaction>
</comment>
<evidence type="ECO:0000256" key="6">
    <source>
        <dbReference type="ARBA" id="ARBA00047899"/>
    </source>
</evidence>
<comment type="subcellular location">
    <subcellularLocation>
        <location evidence="10">Nucleus</location>
    </subcellularLocation>
</comment>
<protein>
    <recommendedName>
        <fullName evidence="10">Casein kinase II subunit alpha</fullName>
        <shortName evidence="10">CK II alpha</shortName>
        <ecNumber evidence="10">2.7.11.1</ecNumber>
    </recommendedName>
</protein>
<dbReference type="EMBL" id="JAVRRG010000138">
    <property type="protein sequence ID" value="KAK5081420.1"/>
    <property type="molecule type" value="Genomic_DNA"/>
</dbReference>
<dbReference type="InterPro" id="IPR000719">
    <property type="entry name" value="Prot_kinase_dom"/>
</dbReference>
<keyword evidence="10" id="KW-0539">Nucleus</keyword>
<comment type="similarity">
    <text evidence="10">Belongs to the protein kinase superfamily. Ser/Thr protein kinase family. CK2 subfamily.</text>
</comment>
<dbReference type="PANTHER" id="PTHR24054">
    <property type="entry name" value="CASEIN KINASE II SUBUNIT ALPHA"/>
    <property type="match status" value="1"/>
</dbReference>
<organism evidence="14 15">
    <name type="scientific">Lithohypha guttulata</name>
    <dbReference type="NCBI Taxonomy" id="1690604"/>
    <lineage>
        <taxon>Eukaryota</taxon>
        <taxon>Fungi</taxon>
        <taxon>Dikarya</taxon>
        <taxon>Ascomycota</taxon>
        <taxon>Pezizomycotina</taxon>
        <taxon>Eurotiomycetes</taxon>
        <taxon>Chaetothyriomycetidae</taxon>
        <taxon>Chaetothyriales</taxon>
        <taxon>Trichomeriaceae</taxon>
        <taxon>Lithohypha</taxon>
    </lineage>
</organism>
<evidence type="ECO:0000313" key="14">
    <source>
        <dbReference type="EMBL" id="KAK5081420.1"/>
    </source>
</evidence>
<evidence type="ECO:0000256" key="4">
    <source>
        <dbReference type="ARBA" id="ARBA00022777"/>
    </source>
</evidence>
<dbReference type="Gene3D" id="1.10.510.10">
    <property type="entry name" value="Transferase(Phosphotransferase) domain 1"/>
    <property type="match status" value="1"/>
</dbReference>
<dbReference type="SUPFAM" id="SSF56112">
    <property type="entry name" value="Protein kinase-like (PK-like)"/>
    <property type="match status" value="1"/>
</dbReference>
<feature type="compositionally biased region" description="Polar residues" evidence="11">
    <location>
        <begin position="1"/>
        <end position="21"/>
    </location>
</feature>
<keyword evidence="12" id="KW-0812">Transmembrane</keyword>
<feature type="region of interest" description="Disordered" evidence="11">
    <location>
        <begin position="1"/>
        <end position="23"/>
    </location>
</feature>
<evidence type="ECO:0000256" key="8">
    <source>
        <dbReference type="PROSITE-ProRule" id="PRU10141"/>
    </source>
</evidence>
<dbReference type="EC" id="2.7.11.1" evidence="10"/>
<comment type="caution">
    <text evidence="14">The sequence shown here is derived from an EMBL/GenBank/DDBJ whole genome shotgun (WGS) entry which is preliminary data.</text>
</comment>
<keyword evidence="4 10" id="KW-0418">Kinase</keyword>
<feature type="transmembrane region" description="Helical" evidence="12">
    <location>
        <begin position="31"/>
        <end position="54"/>
    </location>
</feature>
<accession>A0ABR0K1A9</accession>
<comment type="subunit">
    <text evidence="10">Heterotetramer.</text>
</comment>
<evidence type="ECO:0000256" key="5">
    <source>
        <dbReference type="ARBA" id="ARBA00022840"/>
    </source>
</evidence>
<gene>
    <name evidence="14" type="primary">CKA2_1</name>
    <name evidence="14" type="ORF">LTR24_008226</name>
</gene>
<sequence>MGDCLQRSNAPFSSPQKQGCRSKNEPAFARVGIGNVVLSGVVLIFAGLLLNIVLTDGIVERDSVVVKTDTETYYITATITKTETSLPVTAATTPATGLRAWPSPDVHTYHEAIIRPSNAADESDEARSEEEYVEEVDWLQDFEVPWGQLENYEFGDKLGKGEYAEVFQATDLRNNRSCAVKVLKPTEKHLAKREIKILQDLIDGPNIIRFVDVARNSMGKWPSIVTEYVDSPYYRHLYSTFDDIDVRFYMFQLLSALEFAHSKNIMHLDIKPHNVMIDHENRKLRLIDWGLSNYYDPDYSYGTSVGSRFWRAPELLINYEWYNPSSDIWAVGCMMAGLIFEKEPFFRGRSNDVNQLVQIAKILGTEGLFKWIDKYGLDLGEEFDDIKGLYLRQTWESQVYWQSRRRVGDDAFDLLSKLLVYDHNGRLTATEAMNHRYFDPVRSWALSHPNSTTAWDIE</sequence>
<comment type="function">
    <text evidence="10">Catalytic subunit of a constitutively active serine/threonine-protein kinase complex that phosphorylates a large number of substrates containing acidic residues C-terminal to the phosphorylated serine or threonine.</text>
</comment>
<dbReference type="InterPro" id="IPR011009">
    <property type="entry name" value="Kinase-like_dom_sf"/>
</dbReference>